<organism evidence="1 2">
    <name type="scientific">Gehongia tenuis</name>
    <dbReference type="NCBI Taxonomy" id="2763655"/>
    <lineage>
        <taxon>Bacteria</taxon>
        <taxon>Bacillati</taxon>
        <taxon>Bacillota</taxon>
        <taxon>Clostridia</taxon>
        <taxon>Christensenellales</taxon>
        <taxon>Christensenellaceae</taxon>
        <taxon>Gehongia</taxon>
    </lineage>
</organism>
<sequence length="359" mass="40976">MLGLTPEERLALQRSPRKERYVFELVDRWGIRKKDLAVLSASISVNMDDAVKRRGTFSLVLDDDIDWLSDRIRPVMCVQLQDGTWAQWPKGRYLMMSPKRTLDGKDEVCEVECYDESMILQQDRFVESQTFPAGTPYFDVLTQILISAGLREARVEPSDGVLPAALVLDDSKNKLEWINELCTQINFRSLYMDDAGAPILRPYMLSEMTVPDYSYVQDEVSVLYPEVTIEADFWNVPNVIKRTMSRPDMDPLTAVHINDNPASKLSTVARGGMRIVDTGTIDMVDGQESLQKIVERIAFERQQVSQIVEVETLNMPHHEIYDVIELRTDALNGVFRETGWAMELHTAGKMTHSLQRVVV</sequence>
<comment type="caution">
    <text evidence="1">The sequence shown here is derived from an EMBL/GenBank/DDBJ whole genome shotgun (WGS) entry which is preliminary data.</text>
</comment>
<dbReference type="AlphaFoldDB" id="A0A926HPM4"/>
<evidence type="ECO:0000313" key="1">
    <source>
        <dbReference type="EMBL" id="MBC8531814.1"/>
    </source>
</evidence>
<name>A0A926HPM4_9FIRM</name>
<proteinExistence type="predicted"/>
<gene>
    <name evidence="1" type="ORF">H8696_08140</name>
</gene>
<accession>A0A926HPM4</accession>
<reference evidence="1" key="1">
    <citation type="submission" date="2020-08" db="EMBL/GenBank/DDBJ databases">
        <title>Genome public.</title>
        <authorList>
            <person name="Liu C."/>
            <person name="Sun Q."/>
        </authorList>
    </citation>
    <scope>NUCLEOTIDE SEQUENCE</scope>
    <source>
        <strain evidence="1">NSJ-53</strain>
    </source>
</reference>
<keyword evidence="2" id="KW-1185">Reference proteome</keyword>
<dbReference type="RefSeq" id="WP_249316472.1">
    <property type="nucleotide sequence ID" value="NZ_JACRSR010000003.1"/>
</dbReference>
<protein>
    <submittedName>
        <fullName evidence="1">Uncharacterized protein</fullName>
    </submittedName>
</protein>
<dbReference type="EMBL" id="JACRSR010000003">
    <property type="protein sequence ID" value="MBC8531814.1"/>
    <property type="molecule type" value="Genomic_DNA"/>
</dbReference>
<evidence type="ECO:0000313" key="2">
    <source>
        <dbReference type="Proteomes" id="UP000623172"/>
    </source>
</evidence>
<dbReference type="Proteomes" id="UP000623172">
    <property type="component" value="Unassembled WGS sequence"/>
</dbReference>